<dbReference type="AlphaFoldDB" id="A0A0F6AF43"/>
<dbReference type="Gene3D" id="3.10.180.10">
    <property type="entry name" value="2,3-Dihydroxybiphenyl 1,2-Dioxygenase, domain 1"/>
    <property type="match status" value="1"/>
</dbReference>
<reference evidence="5 6" key="1">
    <citation type="journal article" date="2015" name="BMC Genomics">
        <title>Genome mining reveals unlocked bioactive potential of marine Gram-negative bacteria.</title>
        <authorList>
            <person name="Machado H."/>
            <person name="Sonnenschein E.C."/>
            <person name="Melchiorsen J."/>
            <person name="Gram L."/>
        </authorList>
    </citation>
    <scope>NUCLEOTIDE SEQUENCE [LARGE SCALE GENOMIC DNA]</scope>
    <source>
        <strain evidence="5 6">S4054</strain>
    </source>
</reference>
<dbReference type="InterPro" id="IPR037523">
    <property type="entry name" value="VOC_core"/>
</dbReference>
<evidence type="ECO:0000256" key="2">
    <source>
        <dbReference type="ARBA" id="ARBA00021572"/>
    </source>
</evidence>
<accession>A0A0F6AF43</accession>
<dbReference type="Proteomes" id="UP000033434">
    <property type="component" value="Unassembled WGS sequence"/>
</dbReference>
<comment type="caution">
    <text evidence="5">The sequence shown here is derived from an EMBL/GenBank/DDBJ whole genome shotgun (WGS) entry which is preliminary data.</text>
</comment>
<gene>
    <name evidence="5" type="ORF">N479_07720</name>
</gene>
<comment type="similarity">
    <text evidence="1">Belongs to the bleomycin resistance protein family.</text>
</comment>
<dbReference type="EMBL" id="AUXW01000101">
    <property type="protein sequence ID" value="KKE84815.1"/>
    <property type="molecule type" value="Genomic_DNA"/>
</dbReference>
<dbReference type="InterPro" id="IPR000335">
    <property type="entry name" value="Bleomycin-R"/>
</dbReference>
<evidence type="ECO:0000313" key="5">
    <source>
        <dbReference type="EMBL" id="KKE84815.1"/>
    </source>
</evidence>
<dbReference type="InterPro" id="IPR029068">
    <property type="entry name" value="Glyas_Bleomycin-R_OHBP_Dase"/>
</dbReference>
<dbReference type="SUPFAM" id="SSF54593">
    <property type="entry name" value="Glyoxalase/Bleomycin resistance protein/Dihydroxybiphenyl dioxygenase"/>
    <property type="match status" value="1"/>
</dbReference>
<dbReference type="PATRIC" id="fig|1129367.4.peg.1200"/>
<dbReference type="PROSITE" id="PS51819">
    <property type="entry name" value="VOC"/>
    <property type="match status" value="1"/>
</dbReference>
<evidence type="ECO:0000256" key="1">
    <source>
        <dbReference type="ARBA" id="ARBA00011051"/>
    </source>
</evidence>
<evidence type="ECO:0000259" key="4">
    <source>
        <dbReference type="PROSITE" id="PS51819"/>
    </source>
</evidence>
<evidence type="ECO:0000256" key="3">
    <source>
        <dbReference type="ARBA" id="ARBA00023251"/>
    </source>
</evidence>
<sequence>MTFHSPTPIIRSFDRQATHAFYIEFLEFKIDWQHQYQADLPLYMQISKDACIVHVSEHYGDASCGASIRIGCDELKAYQAQLIQKQFKHARPDIVEQPWGLEMTISDPFGNRLVFFQTAK</sequence>
<organism evidence="5 6">
    <name type="scientific">Pseudoalteromonas luteoviolacea S4054</name>
    <dbReference type="NCBI Taxonomy" id="1129367"/>
    <lineage>
        <taxon>Bacteria</taxon>
        <taxon>Pseudomonadati</taxon>
        <taxon>Pseudomonadota</taxon>
        <taxon>Gammaproteobacteria</taxon>
        <taxon>Alteromonadales</taxon>
        <taxon>Pseudoalteromonadaceae</taxon>
        <taxon>Pseudoalteromonas</taxon>
    </lineage>
</organism>
<dbReference type="RefSeq" id="WP_046354989.1">
    <property type="nucleotide sequence ID" value="NZ_AUXW01000101.1"/>
</dbReference>
<name>A0A0F6AF43_9GAMM</name>
<feature type="domain" description="VOC" evidence="4">
    <location>
        <begin position="2"/>
        <end position="118"/>
    </location>
</feature>
<evidence type="ECO:0000313" key="6">
    <source>
        <dbReference type="Proteomes" id="UP000033434"/>
    </source>
</evidence>
<proteinExistence type="inferred from homology"/>
<dbReference type="Pfam" id="PF19581">
    <property type="entry name" value="Glyoxalase_7"/>
    <property type="match status" value="1"/>
</dbReference>
<dbReference type="GO" id="GO:0046677">
    <property type="term" value="P:response to antibiotic"/>
    <property type="evidence" value="ECO:0007669"/>
    <property type="project" value="UniProtKB-KW"/>
</dbReference>
<keyword evidence="3" id="KW-0046">Antibiotic resistance</keyword>
<protein>
    <recommendedName>
        <fullName evidence="2">Bleomycin resistance protein</fullName>
    </recommendedName>
</protein>